<keyword evidence="2" id="KW-1185">Reference proteome</keyword>
<dbReference type="RefSeq" id="XP_001446800.1">
    <property type="nucleotide sequence ID" value="XM_001446763.1"/>
</dbReference>
<protein>
    <submittedName>
        <fullName evidence="1">Uncharacterized protein</fullName>
    </submittedName>
</protein>
<dbReference type="AlphaFoldDB" id="A0D8N6"/>
<sequence length="139" mass="16546">MDQFETIEGKILYITYNLYKQNRICIEQKNEIKDLLISRNHRIERLIQELRGGLSVTHIENTLETINDLSPRDLDDSLSITYKNKRPLRFNFLKSNFPRNLNNKEIRANEDTDSLSRNSNYHFEFDTRKRVYSQAADSC</sequence>
<dbReference type="EMBL" id="CT868330">
    <property type="protein sequence ID" value="CAK79403.1"/>
    <property type="molecule type" value="Genomic_DNA"/>
</dbReference>
<evidence type="ECO:0000313" key="1">
    <source>
        <dbReference type="EMBL" id="CAK79403.1"/>
    </source>
</evidence>
<dbReference type="HOGENOM" id="CLU_1848960_0_0_1"/>
<name>A0D8N6_PARTE</name>
<organism evidence="1 2">
    <name type="scientific">Paramecium tetraurelia</name>
    <dbReference type="NCBI Taxonomy" id="5888"/>
    <lineage>
        <taxon>Eukaryota</taxon>
        <taxon>Sar</taxon>
        <taxon>Alveolata</taxon>
        <taxon>Ciliophora</taxon>
        <taxon>Intramacronucleata</taxon>
        <taxon>Oligohymenophorea</taxon>
        <taxon>Peniculida</taxon>
        <taxon>Parameciidae</taxon>
        <taxon>Paramecium</taxon>
    </lineage>
</organism>
<evidence type="ECO:0000313" key="2">
    <source>
        <dbReference type="Proteomes" id="UP000000600"/>
    </source>
</evidence>
<gene>
    <name evidence="1" type="ORF">GSPATT00014349001</name>
</gene>
<dbReference type="OMA" id="NYHFEFD"/>
<dbReference type="Proteomes" id="UP000000600">
    <property type="component" value="Unassembled WGS sequence"/>
</dbReference>
<accession>A0D8N6</accession>
<dbReference type="GeneID" id="5032584"/>
<dbReference type="InParanoid" id="A0D8N6"/>
<dbReference type="OrthoDB" id="10286408at2759"/>
<proteinExistence type="predicted"/>
<dbReference type="KEGG" id="ptm:GSPATT00014349001"/>
<reference evidence="1 2" key="1">
    <citation type="journal article" date="2006" name="Nature">
        <title>Global trends of whole-genome duplications revealed by the ciliate Paramecium tetraurelia.</title>
        <authorList>
            <consortium name="Genoscope"/>
            <person name="Aury J.-M."/>
            <person name="Jaillon O."/>
            <person name="Duret L."/>
            <person name="Noel B."/>
            <person name="Jubin C."/>
            <person name="Porcel B.M."/>
            <person name="Segurens B."/>
            <person name="Daubin V."/>
            <person name="Anthouard V."/>
            <person name="Aiach N."/>
            <person name="Arnaiz O."/>
            <person name="Billaut A."/>
            <person name="Beisson J."/>
            <person name="Blanc I."/>
            <person name="Bouhouche K."/>
            <person name="Camara F."/>
            <person name="Duharcourt S."/>
            <person name="Guigo R."/>
            <person name="Gogendeau D."/>
            <person name="Katinka M."/>
            <person name="Keller A.-M."/>
            <person name="Kissmehl R."/>
            <person name="Klotz C."/>
            <person name="Koll F."/>
            <person name="Le Moue A."/>
            <person name="Lepere C."/>
            <person name="Malinsky S."/>
            <person name="Nowacki M."/>
            <person name="Nowak J.K."/>
            <person name="Plattner H."/>
            <person name="Poulain J."/>
            <person name="Ruiz F."/>
            <person name="Serrano V."/>
            <person name="Zagulski M."/>
            <person name="Dessen P."/>
            <person name="Betermier M."/>
            <person name="Weissenbach J."/>
            <person name="Scarpelli C."/>
            <person name="Schachter V."/>
            <person name="Sperling L."/>
            <person name="Meyer E."/>
            <person name="Cohen J."/>
            <person name="Wincker P."/>
        </authorList>
    </citation>
    <scope>NUCLEOTIDE SEQUENCE [LARGE SCALE GENOMIC DNA]</scope>
    <source>
        <strain evidence="1 2">Stock d4-2</strain>
    </source>
</reference>